<name>A0A2X2VX58_CLOCO</name>
<dbReference type="Proteomes" id="UP000250223">
    <property type="component" value="Unassembled WGS sequence"/>
</dbReference>
<organism evidence="1 2">
    <name type="scientific">Clostridium cochlearium</name>
    <dbReference type="NCBI Taxonomy" id="1494"/>
    <lineage>
        <taxon>Bacteria</taxon>
        <taxon>Bacillati</taxon>
        <taxon>Bacillota</taxon>
        <taxon>Clostridia</taxon>
        <taxon>Eubacteriales</taxon>
        <taxon>Clostridiaceae</taxon>
        <taxon>Clostridium</taxon>
    </lineage>
</organism>
<protein>
    <submittedName>
        <fullName evidence="1">Rubrerythrin</fullName>
    </submittedName>
</protein>
<accession>A0A2X2VX58</accession>
<evidence type="ECO:0000313" key="2">
    <source>
        <dbReference type="Proteomes" id="UP000250223"/>
    </source>
</evidence>
<dbReference type="InterPro" id="IPR009078">
    <property type="entry name" value="Ferritin-like_SF"/>
</dbReference>
<sequence length="299" mass="35234">MKNYNMQYCNPMCGNWSNWGNNHVDYCADYGKDFSREGLKRSLEMIKDAVEGERADEKEYEYLISMAPNKEQKEIIKSIRDDEKNHGRWFREIYMHYTGKVICPKKDEDVKKPKSYLRGVRKALFGEMKAMEKYRLIRSGLPNRCDRDIVFQILTDEIKHGIYYNYILLMNLCRKSKRMRGEEGDNIPVIDTIDDMEDMDFVDNIDDMEDTDVINNVDDDYSEEDVNVEFFRSNDLFENISPLVDRALQEKDMGLNLEYLFSKFILSGALVGEGKAPEEALREVEGWQENENSNIFIRE</sequence>
<dbReference type="EMBL" id="UAWC01000001">
    <property type="protein sequence ID" value="SQB33278.1"/>
    <property type="molecule type" value="Genomic_DNA"/>
</dbReference>
<dbReference type="InterPro" id="IPR012347">
    <property type="entry name" value="Ferritin-like"/>
</dbReference>
<dbReference type="AlphaFoldDB" id="A0A2X2VX58"/>
<evidence type="ECO:0000313" key="1">
    <source>
        <dbReference type="EMBL" id="SQB33278.1"/>
    </source>
</evidence>
<dbReference type="RefSeq" id="WP_176579545.1">
    <property type="nucleotide sequence ID" value="NZ_UAWC01000001.1"/>
</dbReference>
<dbReference type="CDD" id="cd00657">
    <property type="entry name" value="Ferritin_like"/>
    <property type="match status" value="1"/>
</dbReference>
<dbReference type="SUPFAM" id="SSF47240">
    <property type="entry name" value="Ferritin-like"/>
    <property type="match status" value="1"/>
</dbReference>
<proteinExistence type="predicted"/>
<dbReference type="Gene3D" id="1.20.1260.10">
    <property type="match status" value="1"/>
</dbReference>
<reference evidence="1 2" key="1">
    <citation type="submission" date="2018-06" db="EMBL/GenBank/DDBJ databases">
        <authorList>
            <consortium name="Pathogen Informatics"/>
            <person name="Doyle S."/>
        </authorList>
    </citation>
    <scope>NUCLEOTIDE SEQUENCE [LARGE SCALE GENOMIC DNA]</scope>
    <source>
        <strain evidence="1 2">NCTC13028</strain>
    </source>
</reference>
<gene>
    <name evidence="1" type="ORF">NCTC13028_00271</name>
</gene>